<accession>A0ACB6RAZ3</accession>
<sequence>MTPREEDGRDRTELFVDATREISPPRDRSLSGTVGSLICPYVHAAPNKPRPKYFRLLGTCQIQTQSAHQRVIILWASAPPAGQSIHATSRSPEPAPLILHRNVSSPARAFISRKACRQCLSNPQPHQLVTSTESPDGGVSLHSSDITGTPNIRTPPSSKRIANVGIRRSQYTSVLLESPARPSHASRMRQIFEEASFGKVVSSASNGMVAYPQLPNTSRAHSPTDRHPQSSYGPGFLLPSNRPDSAEATPERLQRPTSSENLSESWSGDSDYLITEHRYHRSSRSISPQPRIDDWLSTVSQEDGFSEEKCVVLRSQATNSVPSASSILPSHYNRTPPPSVLMSSAIPSNPVLAHPGRLHRQVLDVCLSKTEVDQPPKLEASQYHGILLPPETPPGTTRSQLKQSCTPHESIDLDDGGIQLSPLSPNVCIARGPSRYHSSLRRGNALGMPITPTRREGVLVELPRSEIFEEIRETHENPSRISSTPTRRPARRGRASQTVGYLETANSARRSGGVMLEGL</sequence>
<dbReference type="Proteomes" id="UP000799755">
    <property type="component" value="Unassembled WGS sequence"/>
</dbReference>
<proteinExistence type="predicted"/>
<name>A0ACB6RAZ3_9PLEO</name>
<evidence type="ECO:0000313" key="1">
    <source>
        <dbReference type="EMBL" id="KAF2476356.1"/>
    </source>
</evidence>
<protein>
    <submittedName>
        <fullName evidence="1">Uncharacterized protein</fullName>
    </submittedName>
</protein>
<comment type="caution">
    <text evidence="1">The sequence shown here is derived from an EMBL/GenBank/DDBJ whole genome shotgun (WGS) entry which is preliminary data.</text>
</comment>
<dbReference type="EMBL" id="MU003494">
    <property type="protein sequence ID" value="KAF2476356.1"/>
    <property type="molecule type" value="Genomic_DNA"/>
</dbReference>
<reference evidence="1" key="1">
    <citation type="journal article" date="2020" name="Stud. Mycol.">
        <title>101 Dothideomycetes genomes: a test case for predicting lifestyles and emergence of pathogens.</title>
        <authorList>
            <person name="Haridas S."/>
            <person name="Albert R."/>
            <person name="Binder M."/>
            <person name="Bloem J."/>
            <person name="Labutti K."/>
            <person name="Salamov A."/>
            <person name="Andreopoulos B."/>
            <person name="Baker S."/>
            <person name="Barry K."/>
            <person name="Bills G."/>
            <person name="Bluhm B."/>
            <person name="Cannon C."/>
            <person name="Castanera R."/>
            <person name="Culley D."/>
            <person name="Daum C."/>
            <person name="Ezra D."/>
            <person name="Gonzalez J."/>
            <person name="Henrissat B."/>
            <person name="Kuo A."/>
            <person name="Liang C."/>
            <person name="Lipzen A."/>
            <person name="Lutzoni F."/>
            <person name="Magnuson J."/>
            <person name="Mondo S."/>
            <person name="Nolan M."/>
            <person name="Ohm R."/>
            <person name="Pangilinan J."/>
            <person name="Park H.-J."/>
            <person name="Ramirez L."/>
            <person name="Alfaro M."/>
            <person name="Sun H."/>
            <person name="Tritt A."/>
            <person name="Yoshinaga Y."/>
            <person name="Zwiers L.-H."/>
            <person name="Turgeon B."/>
            <person name="Goodwin S."/>
            <person name="Spatafora J."/>
            <person name="Crous P."/>
            <person name="Grigoriev I."/>
        </authorList>
    </citation>
    <scope>NUCLEOTIDE SEQUENCE</scope>
    <source>
        <strain evidence="1">ATCC 200398</strain>
    </source>
</reference>
<gene>
    <name evidence="1" type="ORF">BDR25DRAFT_375279</name>
</gene>
<evidence type="ECO:0000313" key="2">
    <source>
        <dbReference type="Proteomes" id="UP000799755"/>
    </source>
</evidence>
<organism evidence="1 2">
    <name type="scientific">Lindgomyces ingoldianus</name>
    <dbReference type="NCBI Taxonomy" id="673940"/>
    <lineage>
        <taxon>Eukaryota</taxon>
        <taxon>Fungi</taxon>
        <taxon>Dikarya</taxon>
        <taxon>Ascomycota</taxon>
        <taxon>Pezizomycotina</taxon>
        <taxon>Dothideomycetes</taxon>
        <taxon>Pleosporomycetidae</taxon>
        <taxon>Pleosporales</taxon>
        <taxon>Lindgomycetaceae</taxon>
        <taxon>Lindgomyces</taxon>
    </lineage>
</organism>
<keyword evidence="2" id="KW-1185">Reference proteome</keyword>